<dbReference type="GO" id="GO:0006310">
    <property type="term" value="P:DNA recombination"/>
    <property type="evidence" value="ECO:0007669"/>
    <property type="project" value="UniProtKB-KW"/>
</dbReference>
<evidence type="ECO:0000313" key="3">
    <source>
        <dbReference type="EnsemblMetazoa" id="XP_038047840.1"/>
    </source>
</evidence>
<sequence>MEPPRQGRLTPPVLATPQHCPRHSRDNVCKKFDDVLKIVRNHPFWLDFPRHFQAQKELILLDAIFAKSEGTVKAYFYKCRQFLSWLESQGIPLVLPVSEEVLAIYLSHTKSHSDSDSVLISTAASLRWLHSLVNIKSNPLDSPIIQHVIVSGRRELHHPPVQKQPISLSRVKAIIDLFAGPEASLLELRSACYVSLKYALLFRHNEMAGMKANHLSELANKKGISIFIPKSKTDVFRDGSTAFLCDTLDNYSPVAILRRFLEAAGINLGQDKYLFTPVRYLSGTKTYKIGADRPLSNTRCRELFF</sequence>
<dbReference type="GO" id="GO:0015074">
    <property type="term" value="P:DNA integration"/>
    <property type="evidence" value="ECO:0007669"/>
    <property type="project" value="InterPro"/>
</dbReference>
<proteinExistence type="predicted"/>
<reference evidence="3" key="1">
    <citation type="submission" date="2022-11" db="UniProtKB">
        <authorList>
            <consortium name="EnsemblMetazoa"/>
        </authorList>
    </citation>
    <scope>IDENTIFICATION</scope>
</reference>
<dbReference type="InterPro" id="IPR013762">
    <property type="entry name" value="Integrase-like_cat_sf"/>
</dbReference>
<dbReference type="PANTHER" id="PTHR34605">
    <property type="entry name" value="PHAGE_INTEGRASE DOMAIN-CONTAINING PROTEIN"/>
    <property type="match status" value="1"/>
</dbReference>
<dbReference type="SUPFAM" id="SSF56349">
    <property type="entry name" value="DNA breaking-rejoining enzymes"/>
    <property type="match status" value="1"/>
</dbReference>
<keyword evidence="2" id="KW-0233">DNA recombination</keyword>
<dbReference type="RefSeq" id="XP_038047840.1">
    <property type="nucleotide sequence ID" value="XM_038191912.1"/>
</dbReference>
<dbReference type="AlphaFoldDB" id="A0A913ZAC2"/>
<dbReference type="InterPro" id="IPR052925">
    <property type="entry name" value="Phage_Integrase-like_Recomb"/>
</dbReference>
<dbReference type="OrthoDB" id="5965134at2759"/>
<name>A0A913ZAC2_PATMI</name>
<keyword evidence="4" id="KW-1185">Reference proteome</keyword>
<protein>
    <submittedName>
        <fullName evidence="3">Uncharacterized protein</fullName>
    </submittedName>
</protein>
<keyword evidence="1" id="KW-0238">DNA-binding</keyword>
<dbReference type="Proteomes" id="UP000887568">
    <property type="component" value="Unplaced"/>
</dbReference>
<dbReference type="Gene3D" id="1.10.443.10">
    <property type="entry name" value="Intergrase catalytic core"/>
    <property type="match status" value="1"/>
</dbReference>
<dbReference type="PANTHER" id="PTHR34605:SF4">
    <property type="entry name" value="DNA ADENINE METHYLTRANSFERASE"/>
    <property type="match status" value="1"/>
</dbReference>
<dbReference type="InterPro" id="IPR010998">
    <property type="entry name" value="Integrase_recombinase_N"/>
</dbReference>
<evidence type="ECO:0000256" key="1">
    <source>
        <dbReference type="ARBA" id="ARBA00023125"/>
    </source>
</evidence>
<evidence type="ECO:0000313" key="4">
    <source>
        <dbReference type="Proteomes" id="UP000887568"/>
    </source>
</evidence>
<dbReference type="Gene3D" id="1.10.150.130">
    <property type="match status" value="1"/>
</dbReference>
<dbReference type="OMA" id="NTDIFRD"/>
<dbReference type="InterPro" id="IPR011010">
    <property type="entry name" value="DNA_brk_join_enz"/>
</dbReference>
<organism evidence="3 4">
    <name type="scientific">Patiria miniata</name>
    <name type="common">Bat star</name>
    <name type="synonym">Asterina miniata</name>
    <dbReference type="NCBI Taxonomy" id="46514"/>
    <lineage>
        <taxon>Eukaryota</taxon>
        <taxon>Metazoa</taxon>
        <taxon>Echinodermata</taxon>
        <taxon>Eleutherozoa</taxon>
        <taxon>Asterozoa</taxon>
        <taxon>Asteroidea</taxon>
        <taxon>Valvatacea</taxon>
        <taxon>Valvatida</taxon>
        <taxon>Asterinidae</taxon>
        <taxon>Patiria</taxon>
    </lineage>
</organism>
<dbReference type="SUPFAM" id="SSF47823">
    <property type="entry name" value="lambda integrase-like, N-terminal domain"/>
    <property type="match status" value="1"/>
</dbReference>
<accession>A0A913ZAC2</accession>
<evidence type="ECO:0000256" key="2">
    <source>
        <dbReference type="ARBA" id="ARBA00023172"/>
    </source>
</evidence>
<dbReference type="GeneID" id="119721952"/>
<dbReference type="EnsemblMetazoa" id="XM_038191912.1">
    <property type="protein sequence ID" value="XP_038047840.1"/>
    <property type="gene ID" value="LOC119721952"/>
</dbReference>
<dbReference type="GO" id="GO:0003677">
    <property type="term" value="F:DNA binding"/>
    <property type="evidence" value="ECO:0007669"/>
    <property type="project" value="UniProtKB-KW"/>
</dbReference>